<feature type="non-terminal residue" evidence="2">
    <location>
        <position position="1"/>
    </location>
</feature>
<evidence type="ECO:0000313" key="3">
    <source>
        <dbReference type="Proteomes" id="UP000236370"/>
    </source>
</evidence>
<protein>
    <submittedName>
        <fullName evidence="2">C17orf100 isoform 2</fullName>
    </submittedName>
</protein>
<accession>A0A2J8KQ53</accession>
<proteinExistence type="predicted"/>
<name>A0A2J8KQ53_PANTR</name>
<sequence>VRASSLRVETSLHCAGSPTPRAKPAARQNEKTAR</sequence>
<comment type="caution">
    <text evidence="2">The sequence shown here is derived from an EMBL/GenBank/DDBJ whole genome shotgun (WGS) entry which is preliminary data.</text>
</comment>
<feature type="region of interest" description="Disordered" evidence="1">
    <location>
        <begin position="1"/>
        <end position="34"/>
    </location>
</feature>
<reference evidence="2 3" key="1">
    <citation type="submission" date="2017-12" db="EMBL/GenBank/DDBJ databases">
        <title>High-resolution comparative analysis of great ape genomes.</title>
        <authorList>
            <person name="Pollen A."/>
            <person name="Hastie A."/>
            <person name="Hormozdiari F."/>
            <person name="Dougherty M."/>
            <person name="Liu R."/>
            <person name="Chaisson M."/>
            <person name="Hoppe E."/>
            <person name="Hill C."/>
            <person name="Pang A."/>
            <person name="Hillier L."/>
            <person name="Baker C."/>
            <person name="Armstrong J."/>
            <person name="Shendure J."/>
            <person name="Paten B."/>
            <person name="Wilson R."/>
            <person name="Chao H."/>
            <person name="Schneider V."/>
            <person name="Ventura M."/>
            <person name="Kronenberg Z."/>
            <person name="Murali S."/>
            <person name="Gordon D."/>
            <person name="Cantsilieris S."/>
            <person name="Munson K."/>
            <person name="Nelson B."/>
            <person name="Raja A."/>
            <person name="Underwood J."/>
            <person name="Diekhans M."/>
            <person name="Fiddes I."/>
            <person name="Haussler D."/>
            <person name="Eichler E."/>
        </authorList>
    </citation>
    <scope>NUCLEOTIDE SEQUENCE [LARGE SCALE GENOMIC DNA]</scope>
    <source>
        <strain evidence="2">Yerkes chimp pedigree #C0471</strain>
    </source>
</reference>
<dbReference type="AlphaFoldDB" id="A0A2J8KQ53"/>
<dbReference type="Proteomes" id="UP000236370">
    <property type="component" value="Unassembled WGS sequence"/>
</dbReference>
<gene>
    <name evidence="2" type="ORF">CK820_G0036870</name>
</gene>
<organism evidence="2 3">
    <name type="scientific">Pan troglodytes</name>
    <name type="common">Chimpanzee</name>
    <dbReference type="NCBI Taxonomy" id="9598"/>
    <lineage>
        <taxon>Eukaryota</taxon>
        <taxon>Metazoa</taxon>
        <taxon>Chordata</taxon>
        <taxon>Craniata</taxon>
        <taxon>Vertebrata</taxon>
        <taxon>Euteleostomi</taxon>
        <taxon>Mammalia</taxon>
        <taxon>Eutheria</taxon>
        <taxon>Euarchontoglires</taxon>
        <taxon>Primates</taxon>
        <taxon>Haplorrhini</taxon>
        <taxon>Catarrhini</taxon>
        <taxon>Hominidae</taxon>
        <taxon>Pan</taxon>
    </lineage>
</organism>
<evidence type="ECO:0000256" key="1">
    <source>
        <dbReference type="SAM" id="MobiDB-lite"/>
    </source>
</evidence>
<evidence type="ECO:0000313" key="2">
    <source>
        <dbReference type="EMBL" id="PNI37155.1"/>
    </source>
</evidence>
<dbReference type="EMBL" id="NBAG03000347">
    <property type="protein sequence ID" value="PNI37155.1"/>
    <property type="molecule type" value="Genomic_DNA"/>
</dbReference>